<dbReference type="PANTHER" id="PTHR35807">
    <property type="entry name" value="TRANSCRIPTIONAL REGULATOR REDD-RELATED"/>
    <property type="match status" value="1"/>
</dbReference>
<dbReference type="InterPro" id="IPR005158">
    <property type="entry name" value="BTAD"/>
</dbReference>
<dbReference type="SMART" id="SM00530">
    <property type="entry name" value="HTH_XRE"/>
    <property type="match status" value="1"/>
</dbReference>
<dbReference type="InterPro" id="IPR001387">
    <property type="entry name" value="Cro/C1-type_HTH"/>
</dbReference>
<dbReference type="SMART" id="SM01043">
    <property type="entry name" value="BTAD"/>
    <property type="match status" value="1"/>
</dbReference>
<dbReference type="Pfam" id="PF13560">
    <property type="entry name" value="HTH_31"/>
    <property type="match status" value="1"/>
</dbReference>
<dbReference type="SUPFAM" id="SSF52540">
    <property type="entry name" value="P-loop containing nucleoside triphosphate hydrolases"/>
    <property type="match status" value="1"/>
</dbReference>
<dbReference type="Gene3D" id="1.10.260.40">
    <property type="entry name" value="lambda repressor-like DNA-binding domains"/>
    <property type="match status" value="1"/>
</dbReference>
<dbReference type="InterPro" id="IPR016032">
    <property type="entry name" value="Sig_transdc_resp-reg_C-effctor"/>
</dbReference>
<keyword evidence="3 5" id="KW-0238">DNA-binding</keyword>
<dbReference type="Proteomes" id="UP000619293">
    <property type="component" value="Unassembled WGS sequence"/>
</dbReference>
<dbReference type="GO" id="GO:0006355">
    <property type="term" value="P:regulation of DNA-templated transcription"/>
    <property type="evidence" value="ECO:0007669"/>
    <property type="project" value="InterPro"/>
</dbReference>
<dbReference type="PROSITE" id="PS51755">
    <property type="entry name" value="OMPR_PHOB"/>
    <property type="match status" value="1"/>
</dbReference>
<dbReference type="CDD" id="cd15831">
    <property type="entry name" value="BTAD"/>
    <property type="match status" value="1"/>
</dbReference>
<dbReference type="Pfam" id="PF00486">
    <property type="entry name" value="Trans_reg_C"/>
    <property type="match status" value="1"/>
</dbReference>
<dbReference type="SMART" id="SM00862">
    <property type="entry name" value="Trans_reg_C"/>
    <property type="match status" value="1"/>
</dbReference>
<dbReference type="SUPFAM" id="SSF48452">
    <property type="entry name" value="TPR-like"/>
    <property type="match status" value="2"/>
</dbReference>
<feature type="domain" description="HTH cro/C1-type" evidence="6">
    <location>
        <begin position="12"/>
        <end position="67"/>
    </location>
</feature>
<dbReference type="RefSeq" id="WP_191841411.1">
    <property type="nucleotide sequence ID" value="NZ_BONG01000072.1"/>
</dbReference>
<dbReference type="SUPFAM" id="SSF47413">
    <property type="entry name" value="lambda repressor-like DNA-binding domains"/>
    <property type="match status" value="1"/>
</dbReference>
<sequence length="985" mass="104865">MQDGPSAVGRYIRERRRRAGLSQSELAIRAGTGLAGLRDLEQGRVRRPRPGTLRRLAAALDLSAAQIATLVGLAHDDTDATGLRIHVLGPLLVTAAPSAVDLGSPKRRELLGLLALSPNLAVSADELVDLLWGTPNGAQLLTTHVSRLRARLGPSSARIVAAGGGYRLDATADQLDLLDFRRSLSRARELVTDGRPEAAVPHYRAAVALWRGEPLADLPGLHSHPALIALARDRRACVIEYADAGAPHDDALAALHPLAEADPFDEALWQRLITALAGTGQRAAALAAFHTLRRRLREELGVDPAPELQRVYRDLLSETAGSRPPVPQQLPPARHGFTGRAADLAALDRLLADWAGATPLICAISGMAGVGKSTLAVHWAHTVQSSFPDGQLYVDLRGFDPGRPAATADEVVRLFLEALQPGGQLPSTAHAQVARYRSLLAGRRMLIVLDNARDAEQVRPVLPGAPGCTVLVTSRDRLTGLVATEGAHPLDLAVFDADDARSFLSARLGARRVAGEEHATAEIVERCGRLPLALAVVAARAAAHPGFALAALAAELHGAHGTLSALEVGDPTADVRSVFAHSYRDLGPDSARMFRRLALHPGPEISVAAAAALAATPPAPARRQLRELAGAHLLEEPAPGRFRLHDLLREYAHELVRADEGDDGCAAAAGRLSGHYLHTAAGAALLLAPRRDPITLAAGTAGETLAGHREALAWFGVEYPVLLAMVDIADDPYLWQLGWALTTYQDRTGRWQDWVDVQDKALRAAQRAQDPVGLAHSQRGYGRALTWLGHGDAARLALCRAVELFTELGELAALGHLELDLAQVDEQSGHPDRAMDHAERGAAYYERAGHQAGLANALNMICVQLAAMERFEQGVTYGQRALALLRQLGDRRGEAATLDSLGVIQLRLGEHARASASLAAAHRLFEEIGDRPGCADVLLHAGDCHHAAGSAHEAVAAWQAALAILEELGLQDADKARRRLGLLVA</sequence>
<dbReference type="PANTHER" id="PTHR35807:SF1">
    <property type="entry name" value="TRANSCRIPTIONAL REGULATOR REDD"/>
    <property type="match status" value="1"/>
</dbReference>
<dbReference type="GO" id="GO:0000160">
    <property type="term" value="P:phosphorelay signal transduction system"/>
    <property type="evidence" value="ECO:0007669"/>
    <property type="project" value="InterPro"/>
</dbReference>
<dbReference type="SUPFAM" id="SSF46894">
    <property type="entry name" value="C-terminal effector domain of the bipartite response regulators"/>
    <property type="match status" value="1"/>
</dbReference>
<comment type="similarity">
    <text evidence="1">Belongs to the AfsR/DnrI/RedD regulatory family.</text>
</comment>
<dbReference type="CDD" id="cd00093">
    <property type="entry name" value="HTH_XRE"/>
    <property type="match status" value="1"/>
</dbReference>
<evidence type="ECO:0000256" key="5">
    <source>
        <dbReference type="PROSITE-ProRule" id="PRU01091"/>
    </source>
</evidence>
<evidence type="ECO:0000256" key="3">
    <source>
        <dbReference type="ARBA" id="ARBA00023125"/>
    </source>
</evidence>
<name>A0A8J3KBM9_9ACTN</name>
<dbReference type="InterPro" id="IPR019734">
    <property type="entry name" value="TPR_rpt"/>
</dbReference>
<keyword evidence="2" id="KW-0805">Transcription regulation</keyword>
<dbReference type="Gene3D" id="1.25.40.10">
    <property type="entry name" value="Tetratricopeptide repeat domain"/>
    <property type="match status" value="2"/>
</dbReference>
<evidence type="ECO:0000256" key="1">
    <source>
        <dbReference type="ARBA" id="ARBA00005820"/>
    </source>
</evidence>
<dbReference type="AlphaFoldDB" id="A0A8J3KBM9"/>
<reference evidence="8 9" key="1">
    <citation type="submission" date="2021-01" db="EMBL/GenBank/DDBJ databases">
        <title>Whole genome shotgun sequence of Catellatospora chokoriensis NBRC 107358.</title>
        <authorList>
            <person name="Komaki H."/>
            <person name="Tamura T."/>
        </authorList>
    </citation>
    <scope>NUCLEOTIDE SEQUENCE [LARGE SCALE GENOMIC DNA]</scope>
    <source>
        <strain evidence="8 9">NBRC 107358</strain>
    </source>
</reference>
<feature type="DNA-binding region" description="OmpR/PhoB-type" evidence="5">
    <location>
        <begin position="75"/>
        <end position="170"/>
    </location>
</feature>
<dbReference type="EMBL" id="BONG01000072">
    <property type="protein sequence ID" value="GIF93768.1"/>
    <property type="molecule type" value="Genomic_DNA"/>
</dbReference>
<feature type="domain" description="OmpR/PhoB-type" evidence="7">
    <location>
        <begin position="75"/>
        <end position="170"/>
    </location>
</feature>
<dbReference type="PRINTS" id="PR00364">
    <property type="entry name" value="DISEASERSIST"/>
</dbReference>
<dbReference type="InterPro" id="IPR010982">
    <property type="entry name" value="Lambda_DNA-bd_dom_sf"/>
</dbReference>
<dbReference type="Pfam" id="PF13424">
    <property type="entry name" value="TPR_12"/>
    <property type="match status" value="1"/>
</dbReference>
<dbReference type="Pfam" id="PF03704">
    <property type="entry name" value="BTAD"/>
    <property type="match status" value="1"/>
</dbReference>
<proteinExistence type="inferred from homology"/>
<dbReference type="SMART" id="SM00028">
    <property type="entry name" value="TPR"/>
    <property type="match status" value="4"/>
</dbReference>
<keyword evidence="9" id="KW-1185">Reference proteome</keyword>
<dbReference type="InterPro" id="IPR051677">
    <property type="entry name" value="AfsR-DnrI-RedD_regulator"/>
</dbReference>
<dbReference type="InterPro" id="IPR027417">
    <property type="entry name" value="P-loop_NTPase"/>
</dbReference>
<evidence type="ECO:0000259" key="7">
    <source>
        <dbReference type="PROSITE" id="PS51755"/>
    </source>
</evidence>
<dbReference type="InterPro" id="IPR011990">
    <property type="entry name" value="TPR-like_helical_dom_sf"/>
</dbReference>
<accession>A0A8J3KBM9</accession>
<dbReference type="GO" id="GO:0003677">
    <property type="term" value="F:DNA binding"/>
    <property type="evidence" value="ECO:0007669"/>
    <property type="project" value="UniProtKB-UniRule"/>
</dbReference>
<gene>
    <name evidence="8" type="ORF">Cch02nite_72120</name>
</gene>
<dbReference type="Pfam" id="PF00931">
    <property type="entry name" value="NB-ARC"/>
    <property type="match status" value="1"/>
</dbReference>
<dbReference type="PROSITE" id="PS50943">
    <property type="entry name" value="HTH_CROC1"/>
    <property type="match status" value="1"/>
</dbReference>
<evidence type="ECO:0000313" key="9">
    <source>
        <dbReference type="Proteomes" id="UP000619293"/>
    </source>
</evidence>
<dbReference type="Gene3D" id="1.10.10.10">
    <property type="entry name" value="Winged helix-like DNA-binding domain superfamily/Winged helix DNA-binding domain"/>
    <property type="match status" value="1"/>
</dbReference>
<dbReference type="InterPro" id="IPR002182">
    <property type="entry name" value="NB-ARC"/>
</dbReference>
<evidence type="ECO:0000256" key="4">
    <source>
        <dbReference type="ARBA" id="ARBA00023163"/>
    </source>
</evidence>
<evidence type="ECO:0000313" key="8">
    <source>
        <dbReference type="EMBL" id="GIF93768.1"/>
    </source>
</evidence>
<keyword evidence="4" id="KW-0804">Transcription</keyword>
<dbReference type="InterPro" id="IPR001867">
    <property type="entry name" value="OmpR/PhoB-type_DNA-bd"/>
</dbReference>
<protein>
    <submittedName>
        <fullName evidence="8">SARP family transcriptional regulator</fullName>
    </submittedName>
</protein>
<dbReference type="InterPro" id="IPR036388">
    <property type="entry name" value="WH-like_DNA-bd_sf"/>
</dbReference>
<dbReference type="GO" id="GO:0043531">
    <property type="term" value="F:ADP binding"/>
    <property type="evidence" value="ECO:0007669"/>
    <property type="project" value="InterPro"/>
</dbReference>
<evidence type="ECO:0000259" key="6">
    <source>
        <dbReference type="PROSITE" id="PS50943"/>
    </source>
</evidence>
<organism evidence="8 9">
    <name type="scientific">Catellatospora chokoriensis</name>
    <dbReference type="NCBI Taxonomy" id="310353"/>
    <lineage>
        <taxon>Bacteria</taxon>
        <taxon>Bacillati</taxon>
        <taxon>Actinomycetota</taxon>
        <taxon>Actinomycetes</taxon>
        <taxon>Micromonosporales</taxon>
        <taxon>Micromonosporaceae</taxon>
        <taxon>Catellatospora</taxon>
    </lineage>
</organism>
<evidence type="ECO:0000256" key="2">
    <source>
        <dbReference type="ARBA" id="ARBA00023015"/>
    </source>
</evidence>
<comment type="caution">
    <text evidence="8">The sequence shown here is derived from an EMBL/GenBank/DDBJ whole genome shotgun (WGS) entry which is preliminary data.</text>
</comment>